<gene>
    <name evidence="2" type="ORF">GPUH_LOCUS7743</name>
</gene>
<organism evidence="4">
    <name type="scientific">Gongylonema pulchrum</name>
    <dbReference type="NCBI Taxonomy" id="637853"/>
    <lineage>
        <taxon>Eukaryota</taxon>
        <taxon>Metazoa</taxon>
        <taxon>Ecdysozoa</taxon>
        <taxon>Nematoda</taxon>
        <taxon>Chromadorea</taxon>
        <taxon>Rhabditida</taxon>
        <taxon>Spirurina</taxon>
        <taxon>Spiruromorpha</taxon>
        <taxon>Spiruroidea</taxon>
        <taxon>Gongylonematidae</taxon>
        <taxon>Gongylonema</taxon>
    </lineage>
</organism>
<reference evidence="4" key="1">
    <citation type="submission" date="2016-06" db="UniProtKB">
        <authorList>
            <consortium name="WormBaseParasite"/>
        </authorList>
    </citation>
    <scope>IDENTIFICATION</scope>
</reference>
<keyword evidence="3" id="KW-1185">Reference proteome</keyword>
<sequence>MLKQCDSVEGRTLNTKKWKGTQMLKMKRHRRQMERANAEAMRHRRQTDIQYQEMERIANAEAMRQCRQTDYRESERLVDAETKQQG</sequence>
<dbReference type="EMBL" id="UYRT01020817">
    <property type="protein sequence ID" value="VDK59495.1"/>
    <property type="molecule type" value="Genomic_DNA"/>
</dbReference>
<dbReference type="OrthoDB" id="10063525at2759"/>
<name>A0A183DGA3_9BILA</name>
<protein>
    <submittedName>
        <fullName evidence="4">Trichohyalin-plectin-homology domain-containing protein</fullName>
    </submittedName>
</protein>
<evidence type="ECO:0000256" key="1">
    <source>
        <dbReference type="SAM" id="MobiDB-lite"/>
    </source>
</evidence>
<evidence type="ECO:0000313" key="4">
    <source>
        <dbReference type="WBParaSite" id="GPUH_0000775301-mRNA-1"/>
    </source>
</evidence>
<dbReference type="Proteomes" id="UP000271098">
    <property type="component" value="Unassembled WGS sequence"/>
</dbReference>
<feature type="compositionally biased region" description="Basic residues" evidence="1">
    <location>
        <begin position="14"/>
        <end position="32"/>
    </location>
</feature>
<proteinExistence type="predicted"/>
<dbReference type="AlphaFoldDB" id="A0A183DGA3"/>
<reference evidence="2 3" key="2">
    <citation type="submission" date="2018-11" db="EMBL/GenBank/DDBJ databases">
        <authorList>
            <consortium name="Pathogen Informatics"/>
        </authorList>
    </citation>
    <scope>NUCLEOTIDE SEQUENCE [LARGE SCALE GENOMIC DNA]</scope>
</reference>
<dbReference type="WBParaSite" id="GPUH_0000775301-mRNA-1">
    <property type="protein sequence ID" value="GPUH_0000775301-mRNA-1"/>
    <property type="gene ID" value="GPUH_0000775301"/>
</dbReference>
<evidence type="ECO:0000313" key="2">
    <source>
        <dbReference type="EMBL" id="VDK59495.1"/>
    </source>
</evidence>
<feature type="region of interest" description="Disordered" evidence="1">
    <location>
        <begin position="1"/>
        <end position="46"/>
    </location>
</feature>
<accession>A0A183DGA3</accession>
<evidence type="ECO:0000313" key="3">
    <source>
        <dbReference type="Proteomes" id="UP000271098"/>
    </source>
</evidence>